<reference evidence="1" key="1">
    <citation type="submission" date="2014-02" db="EMBL/GenBank/DDBJ databases">
        <title>Expanding our view of genomic diversity in Candidatus Accumulibacter clades.</title>
        <authorList>
            <person name="Skennerton C.T."/>
            <person name="Barr J.J."/>
            <person name="Slater F.R."/>
            <person name="Bond P.L."/>
            <person name="Tyson G.W."/>
        </authorList>
    </citation>
    <scope>NUCLEOTIDE SEQUENCE [LARGE SCALE GENOMIC DNA]</scope>
</reference>
<evidence type="ECO:0000313" key="1">
    <source>
        <dbReference type="EMBL" id="EXI68321.1"/>
    </source>
</evidence>
<dbReference type="Proteomes" id="UP000020218">
    <property type="component" value="Unassembled WGS sequence"/>
</dbReference>
<accession>A0A011N0D5</accession>
<protein>
    <submittedName>
        <fullName evidence="1">Uncharacterized protein</fullName>
    </submittedName>
</protein>
<name>A0A011N0D5_9PROT</name>
<sequence length="63" mass="6903">MRAMSAMKRAATETRTEMIKANWLAGLLALALFSNAQYQGWNLFGHEGSSQTARAVAGRGHHK</sequence>
<evidence type="ECO:0000313" key="2">
    <source>
        <dbReference type="Proteomes" id="UP000020218"/>
    </source>
</evidence>
<keyword evidence="2" id="KW-1185">Reference proteome</keyword>
<organism evidence="1 2">
    <name type="scientific">Candidatus Accumulibacter adjunctus</name>
    <dbReference type="NCBI Taxonomy" id="1454001"/>
    <lineage>
        <taxon>Bacteria</taxon>
        <taxon>Pseudomonadati</taxon>
        <taxon>Pseudomonadota</taxon>
        <taxon>Betaproteobacteria</taxon>
        <taxon>Candidatus Accumulibacter</taxon>
    </lineage>
</organism>
<dbReference type="AlphaFoldDB" id="A0A011N0D5"/>
<dbReference type="EMBL" id="JFAX01000005">
    <property type="protein sequence ID" value="EXI68321.1"/>
    <property type="molecule type" value="Genomic_DNA"/>
</dbReference>
<dbReference type="PATRIC" id="fig|1454001.3.peg.1121"/>
<proteinExistence type="predicted"/>
<gene>
    <name evidence="1" type="ORF">AW08_01101</name>
</gene>
<dbReference type="STRING" id="1454001.AW08_01101"/>
<comment type="caution">
    <text evidence="1">The sequence shown here is derived from an EMBL/GenBank/DDBJ whole genome shotgun (WGS) entry which is preliminary data.</text>
</comment>